<dbReference type="EMBL" id="CABFNB010000008">
    <property type="protein sequence ID" value="VTZ59308.1"/>
    <property type="molecule type" value="Genomic_DNA"/>
</dbReference>
<evidence type="ECO:0000313" key="1">
    <source>
        <dbReference type="EMBL" id="VTZ59308.1"/>
    </source>
</evidence>
<name>A0A508WP78_9HYPH</name>
<reference evidence="1" key="1">
    <citation type="submission" date="2019-06" db="EMBL/GenBank/DDBJ databases">
        <authorList>
            <person name="Le Quere A."/>
            <person name="Colella S."/>
        </authorList>
    </citation>
    <scope>NUCLEOTIDE SEQUENCE</scope>
    <source>
        <strain evidence="1">EmedicaeMD41</strain>
    </source>
</reference>
<gene>
    <name evidence="1" type="ORF">EMEDMD4_1050002</name>
</gene>
<protein>
    <submittedName>
        <fullName evidence="1">Uncharacterized protein</fullName>
    </submittedName>
</protein>
<sequence>MDNPEVKTSPVLSRAWVDAYERVAAKAQLVRDILARRGVRLRDGSALSQLLKQADILSREWAAQRVVDMRVLAEAAHVNRLADSIAALSDEPGIQEALRRMAGGVMQPDNRDASQGKDALWEMALLADLSNAGLSAKAAEPDIVVDFGMGEYPIACKKIWSEKGVEGHVSKGAKQLASFGNRGIIALNLDDLAPAGRFLHDQNGVSGMQFLDAFNMDFVSRHRRVLQRAIMAGKCDGFILSTTTTAVLSEEAEPFNLVTQTSLWHLQEGAADGRERFLAFAQAHRSANEVSA</sequence>
<accession>A0A508WP78</accession>
<organism evidence="1">
    <name type="scientific">Sinorhizobium medicae</name>
    <dbReference type="NCBI Taxonomy" id="110321"/>
    <lineage>
        <taxon>Bacteria</taxon>
        <taxon>Pseudomonadati</taxon>
        <taxon>Pseudomonadota</taxon>
        <taxon>Alphaproteobacteria</taxon>
        <taxon>Hyphomicrobiales</taxon>
        <taxon>Rhizobiaceae</taxon>
        <taxon>Sinorhizobium/Ensifer group</taxon>
        <taxon>Sinorhizobium</taxon>
    </lineage>
</organism>
<proteinExistence type="predicted"/>
<dbReference type="Proteomes" id="UP000507954">
    <property type="component" value="Unassembled WGS sequence"/>
</dbReference>
<dbReference type="AlphaFoldDB" id="A0A508WP78"/>
<dbReference type="RefSeq" id="WP_180161250.1">
    <property type="nucleotide sequence ID" value="NZ_CABFNB010000008.1"/>
</dbReference>